<dbReference type="InterPro" id="IPR007607">
    <property type="entry name" value="BacA/B"/>
</dbReference>
<sequence length="166" mass="18268">MKCFECEREHEILADSTSALCPHCGSYIGLKHFDIRENENSRIQTRGDVFVHKKGHVSGITIQCHNLTIEGQIQGGAECSGDFILRKTGKINGPVSGDRVIIERRAEVEFMSPVQAREVIIDGHVKGAVACQKLVLKKRATLDGDLTVSTLSIEEGARHTGRISMK</sequence>
<dbReference type="AlphaFoldDB" id="A0A934RT50"/>
<reference evidence="2" key="1">
    <citation type="submission" date="2021-01" db="EMBL/GenBank/DDBJ databases">
        <title>Modified the classification status of verrucomicrobia.</title>
        <authorList>
            <person name="Feng X."/>
        </authorList>
    </citation>
    <scope>NUCLEOTIDE SEQUENCE</scope>
    <source>
        <strain evidence="2">KCTC 12986</strain>
    </source>
</reference>
<gene>
    <name evidence="2" type="ORF">JIN78_06535</name>
</gene>
<accession>A0A934RT50</accession>
<comment type="similarity">
    <text evidence="1">Belongs to the bactofilin family.</text>
</comment>
<dbReference type="PANTHER" id="PTHR35024">
    <property type="entry name" value="HYPOTHETICAL CYTOSOLIC PROTEIN"/>
    <property type="match status" value="1"/>
</dbReference>
<dbReference type="EMBL" id="JAENIO010000012">
    <property type="protein sequence ID" value="MBK1833715.1"/>
    <property type="molecule type" value="Genomic_DNA"/>
</dbReference>
<dbReference type="Proteomes" id="UP000604083">
    <property type="component" value="Unassembled WGS sequence"/>
</dbReference>
<comment type="caution">
    <text evidence="2">The sequence shown here is derived from an EMBL/GenBank/DDBJ whole genome shotgun (WGS) entry which is preliminary data.</text>
</comment>
<name>A0A934RT50_9BACT</name>
<organism evidence="2 3">
    <name type="scientific">Roseibacillus ishigakijimensis</name>
    <dbReference type="NCBI Taxonomy" id="454146"/>
    <lineage>
        <taxon>Bacteria</taxon>
        <taxon>Pseudomonadati</taxon>
        <taxon>Verrucomicrobiota</taxon>
        <taxon>Verrucomicrobiia</taxon>
        <taxon>Verrucomicrobiales</taxon>
        <taxon>Verrucomicrobiaceae</taxon>
        <taxon>Roseibacillus</taxon>
    </lineage>
</organism>
<protein>
    <submittedName>
        <fullName evidence="2">Polymer-forming cytoskeletal protein</fullName>
    </submittedName>
</protein>
<dbReference type="PANTHER" id="PTHR35024:SF4">
    <property type="entry name" value="POLYMER-FORMING CYTOSKELETAL PROTEIN"/>
    <property type="match status" value="1"/>
</dbReference>
<evidence type="ECO:0000256" key="1">
    <source>
        <dbReference type="ARBA" id="ARBA00044755"/>
    </source>
</evidence>
<keyword evidence="3" id="KW-1185">Reference proteome</keyword>
<dbReference type="RefSeq" id="WP_200391150.1">
    <property type="nucleotide sequence ID" value="NZ_JAENIO010000012.1"/>
</dbReference>
<proteinExistence type="inferred from homology"/>
<dbReference type="Pfam" id="PF04519">
    <property type="entry name" value="Bactofilin"/>
    <property type="match status" value="1"/>
</dbReference>
<evidence type="ECO:0000313" key="3">
    <source>
        <dbReference type="Proteomes" id="UP000604083"/>
    </source>
</evidence>
<evidence type="ECO:0000313" key="2">
    <source>
        <dbReference type="EMBL" id="MBK1833715.1"/>
    </source>
</evidence>